<feature type="domain" description="Radical SAM core" evidence="1">
    <location>
        <begin position="240"/>
        <end position="472"/>
    </location>
</feature>
<protein>
    <recommendedName>
        <fullName evidence="1">Radical SAM core domain-containing protein</fullName>
    </recommendedName>
</protein>
<dbReference type="EMBL" id="AXZF01000066">
    <property type="protein sequence ID" value="ERT68434.1"/>
    <property type="molecule type" value="Genomic_DNA"/>
</dbReference>
<dbReference type="SUPFAM" id="SSF102114">
    <property type="entry name" value="Radical SAM enzymes"/>
    <property type="match status" value="1"/>
</dbReference>
<organism evidence="2 3">
    <name type="scientific">Cetobacterium somerae ATCC BAA-474</name>
    <dbReference type="NCBI Taxonomy" id="1319815"/>
    <lineage>
        <taxon>Bacteria</taxon>
        <taxon>Fusobacteriati</taxon>
        <taxon>Fusobacteriota</taxon>
        <taxon>Fusobacteriia</taxon>
        <taxon>Fusobacteriales</taxon>
        <taxon>Fusobacteriaceae</taxon>
        <taxon>Cetobacterium</taxon>
    </lineage>
</organism>
<dbReference type="AlphaFoldDB" id="U7VBB0"/>
<dbReference type="NCBIfam" id="TIGR03960">
    <property type="entry name" value="rSAM_fuse_unch"/>
    <property type="match status" value="1"/>
</dbReference>
<reference evidence="2 3" key="1">
    <citation type="submission" date="2013-08" db="EMBL/GenBank/DDBJ databases">
        <authorList>
            <person name="Weinstock G."/>
            <person name="Sodergren E."/>
            <person name="Wylie T."/>
            <person name="Fulton L."/>
            <person name="Fulton R."/>
            <person name="Fronick C."/>
            <person name="O'Laughlin M."/>
            <person name="Godfrey J."/>
            <person name="Miner T."/>
            <person name="Herter B."/>
            <person name="Appelbaum E."/>
            <person name="Cordes M."/>
            <person name="Lek S."/>
            <person name="Wollam A."/>
            <person name="Pepin K.H."/>
            <person name="Palsikar V.B."/>
            <person name="Mitreva M."/>
            <person name="Wilson R.K."/>
        </authorList>
    </citation>
    <scope>NUCLEOTIDE SEQUENCE [LARGE SCALE GENOMIC DNA]</scope>
    <source>
        <strain evidence="2 3">ATCC BAA-474</strain>
    </source>
</reference>
<evidence type="ECO:0000313" key="3">
    <source>
        <dbReference type="Proteomes" id="UP000017081"/>
    </source>
</evidence>
<dbReference type="PANTHER" id="PTHR42731">
    <property type="entry name" value="SLL1084 PROTEIN"/>
    <property type="match status" value="1"/>
</dbReference>
<dbReference type="PROSITE" id="PS51918">
    <property type="entry name" value="RADICAL_SAM"/>
    <property type="match status" value="1"/>
</dbReference>
<dbReference type="InterPro" id="IPR058240">
    <property type="entry name" value="rSAM_sf"/>
</dbReference>
<evidence type="ECO:0000259" key="1">
    <source>
        <dbReference type="PROSITE" id="PS51918"/>
    </source>
</evidence>
<dbReference type="Pfam" id="PF04055">
    <property type="entry name" value="Radical_SAM"/>
    <property type="match status" value="1"/>
</dbReference>
<dbReference type="PATRIC" id="fig|1319815.3.peg.1619"/>
<keyword evidence="3" id="KW-1185">Reference proteome</keyword>
<dbReference type="HOGENOM" id="CLU_011543_3_2_0"/>
<dbReference type="InterPro" id="IPR006638">
    <property type="entry name" value="Elp3/MiaA/NifB-like_rSAM"/>
</dbReference>
<dbReference type="SMART" id="SM00729">
    <property type="entry name" value="Elp3"/>
    <property type="match status" value="1"/>
</dbReference>
<dbReference type="GO" id="GO:0003824">
    <property type="term" value="F:catalytic activity"/>
    <property type="evidence" value="ECO:0007669"/>
    <property type="project" value="InterPro"/>
</dbReference>
<dbReference type="Gene3D" id="3.80.30.20">
    <property type="entry name" value="tm_1862 like domain"/>
    <property type="match status" value="1"/>
</dbReference>
<dbReference type="CDD" id="cd01335">
    <property type="entry name" value="Radical_SAM"/>
    <property type="match status" value="1"/>
</dbReference>
<dbReference type="InterPro" id="IPR023862">
    <property type="entry name" value="CHP03960_rSAM"/>
</dbReference>
<dbReference type="Pfam" id="PF19864">
    <property type="entry name" value="Radical_SAM_N2"/>
    <property type="match status" value="1"/>
</dbReference>
<evidence type="ECO:0000313" key="2">
    <source>
        <dbReference type="EMBL" id="ERT68434.1"/>
    </source>
</evidence>
<dbReference type="PANTHER" id="PTHR42731:SF1">
    <property type="entry name" value="RADICAL SAM DOMAIN PROTEIN"/>
    <property type="match status" value="1"/>
</dbReference>
<gene>
    <name evidence="2" type="ORF">HMPREF0202_01679</name>
</gene>
<dbReference type="InterPro" id="IPR023404">
    <property type="entry name" value="rSAM_horseshoe"/>
</dbReference>
<proteinExistence type="predicted"/>
<accession>U7VBB0</accession>
<dbReference type="eggNOG" id="COG1032">
    <property type="taxonomic scope" value="Bacteria"/>
</dbReference>
<dbReference type="InterPro" id="IPR007197">
    <property type="entry name" value="rSAM"/>
</dbReference>
<sequence>MMNKRRDMRVDIGKYLMSVEKPAQYLGNEINSFHKDLDSVKARMCLFFPDIYEVGMSNLGIKLLYAIMNKVDNFYLERGFAPMEDMETLMRQNNIPMFSLETKTELKDFDVVGFSLSYEMCYPNVLNALDLANIPLHADERGEEHPLIMAGGTCMMNPTPMEKFLDFFVIGDGEETMTKLAQTLVTLAGKTKAEKLEAIKDFEGVYIPKLHKGVKRIKRAIVQDIDNTPSYSEQLVPYIQIVHDRASVEIQRGCTRGCRFCQAGYVYRPVRERSLEKNMELIEDMLFNTGYSEISLSSLSSSDYTGISSLIDGLQKKYENKNLAISLPSLRMNTHSVDVAVNISGGKRTGFTFAPEAGSQKMRDVINKGVTEEQIIETAEAAVKAGWDNLKFYFMIGLPFETDEDVMAIYELVKRVTYRCRTIRRRVNITASVSNFVPKPHTPYQWHEQMSVEETERKQGMLRDAFRGMKGATLRMHPPKKSYLEGFLSRGNERTADLIETAFKIGAKLDDYKDNFSIWKEAMEELNISEKDYLGARDLDAVLPWDLVDTGVSKEFYIRELEKSEKQALTVDCREQCSACGMKKYIKECGSLTLDKK</sequence>
<dbReference type="SFLD" id="SFLDG01082">
    <property type="entry name" value="B12-binding_domain_containing"/>
    <property type="match status" value="1"/>
</dbReference>
<dbReference type="Proteomes" id="UP000017081">
    <property type="component" value="Unassembled WGS sequence"/>
</dbReference>
<dbReference type="SFLD" id="SFLDS00029">
    <property type="entry name" value="Radical_SAM"/>
    <property type="match status" value="1"/>
</dbReference>
<comment type="caution">
    <text evidence="2">The sequence shown here is derived from an EMBL/GenBank/DDBJ whole genome shotgun (WGS) entry which is preliminary data.</text>
</comment>
<name>U7VBB0_9FUSO</name>
<dbReference type="InterPro" id="IPR045784">
    <property type="entry name" value="Radical_SAM_N2"/>
</dbReference>
<dbReference type="STRING" id="1319815.HMPREF0202_01679"/>
<dbReference type="GO" id="GO:0051536">
    <property type="term" value="F:iron-sulfur cluster binding"/>
    <property type="evidence" value="ECO:0007669"/>
    <property type="project" value="InterPro"/>
</dbReference>